<protein>
    <submittedName>
        <fullName evidence="1">Uncharacterized protein</fullName>
    </submittedName>
</protein>
<proteinExistence type="predicted"/>
<accession>X1EU59</accession>
<dbReference type="EMBL" id="BART01039837">
    <property type="protein sequence ID" value="GAH23840.1"/>
    <property type="molecule type" value="Genomic_DNA"/>
</dbReference>
<dbReference type="AlphaFoldDB" id="X1EU59"/>
<evidence type="ECO:0000313" key="1">
    <source>
        <dbReference type="EMBL" id="GAH23840.1"/>
    </source>
</evidence>
<reference evidence="1" key="1">
    <citation type="journal article" date="2014" name="Front. Microbiol.">
        <title>High frequency of phylogenetically diverse reductive dehalogenase-homologous genes in deep subseafloor sedimentary metagenomes.</title>
        <authorList>
            <person name="Kawai M."/>
            <person name="Futagami T."/>
            <person name="Toyoda A."/>
            <person name="Takaki Y."/>
            <person name="Nishi S."/>
            <person name="Hori S."/>
            <person name="Arai W."/>
            <person name="Tsubouchi T."/>
            <person name="Morono Y."/>
            <person name="Uchiyama I."/>
            <person name="Ito T."/>
            <person name="Fujiyama A."/>
            <person name="Inagaki F."/>
            <person name="Takami H."/>
        </authorList>
    </citation>
    <scope>NUCLEOTIDE SEQUENCE</scope>
    <source>
        <strain evidence="1">Expedition CK06-06</strain>
    </source>
</reference>
<name>X1EU59_9ZZZZ</name>
<organism evidence="1">
    <name type="scientific">marine sediment metagenome</name>
    <dbReference type="NCBI Taxonomy" id="412755"/>
    <lineage>
        <taxon>unclassified sequences</taxon>
        <taxon>metagenomes</taxon>
        <taxon>ecological metagenomes</taxon>
    </lineage>
</organism>
<comment type="caution">
    <text evidence="1">The sequence shown here is derived from an EMBL/GenBank/DDBJ whole genome shotgun (WGS) entry which is preliminary data.</text>
</comment>
<sequence length="50" mass="6052">PQARAKTKKWEIEFARRASQKARKLFTDEWEPFSVPTDDKVWFRKAVLEE</sequence>
<gene>
    <name evidence="1" type="ORF">S01H4_65231</name>
</gene>
<feature type="non-terminal residue" evidence="1">
    <location>
        <position position="1"/>
    </location>
</feature>